<reference evidence="2 3" key="1">
    <citation type="submission" date="2020-08" db="EMBL/GenBank/DDBJ databases">
        <title>Genome sequence of Sphingomonas lutea KCTC 23642T.</title>
        <authorList>
            <person name="Hyun D.-W."/>
            <person name="Bae J.-W."/>
        </authorList>
    </citation>
    <scope>NUCLEOTIDE SEQUENCE [LARGE SCALE GENOMIC DNA]</scope>
    <source>
        <strain evidence="2 3">KCTC 23642</strain>
    </source>
</reference>
<dbReference type="KEGG" id="slut:H9L13_05360"/>
<dbReference type="Proteomes" id="UP000515971">
    <property type="component" value="Chromosome"/>
</dbReference>
<name>A0A7G9SKC2_9SPHN</name>
<accession>A0A7G9SKC2</accession>
<proteinExistence type="predicted"/>
<gene>
    <name evidence="2" type="ORF">H9L13_05360</name>
</gene>
<sequence length="70" mass="7096">MAGDHKKTIPPSVSSGAPDADLEQRLKKNPGDKDAKIDVGSDESMDASDPPSAAQPGGGDHPVPSSGFPE</sequence>
<evidence type="ECO:0000313" key="3">
    <source>
        <dbReference type="Proteomes" id="UP000515971"/>
    </source>
</evidence>
<dbReference type="EMBL" id="CP060718">
    <property type="protein sequence ID" value="QNN68297.1"/>
    <property type="molecule type" value="Genomic_DNA"/>
</dbReference>
<feature type="region of interest" description="Disordered" evidence="1">
    <location>
        <begin position="1"/>
        <end position="70"/>
    </location>
</feature>
<evidence type="ECO:0000313" key="2">
    <source>
        <dbReference type="EMBL" id="QNN68297.1"/>
    </source>
</evidence>
<organism evidence="2 3">
    <name type="scientific">Sphingomonas lutea</name>
    <dbReference type="NCBI Taxonomy" id="1045317"/>
    <lineage>
        <taxon>Bacteria</taxon>
        <taxon>Pseudomonadati</taxon>
        <taxon>Pseudomonadota</taxon>
        <taxon>Alphaproteobacteria</taxon>
        <taxon>Sphingomonadales</taxon>
        <taxon>Sphingomonadaceae</taxon>
        <taxon>Sphingomonas</taxon>
    </lineage>
</organism>
<keyword evidence="3" id="KW-1185">Reference proteome</keyword>
<protein>
    <submittedName>
        <fullName evidence="2">Uncharacterized protein</fullName>
    </submittedName>
</protein>
<feature type="compositionally biased region" description="Basic and acidic residues" evidence="1">
    <location>
        <begin position="22"/>
        <end position="39"/>
    </location>
</feature>
<dbReference type="AlphaFoldDB" id="A0A7G9SKC2"/>
<dbReference type="RefSeq" id="WP_187539680.1">
    <property type="nucleotide sequence ID" value="NZ_BAABJT010000001.1"/>
</dbReference>
<evidence type="ECO:0000256" key="1">
    <source>
        <dbReference type="SAM" id="MobiDB-lite"/>
    </source>
</evidence>